<dbReference type="RefSeq" id="WP_155446807.1">
    <property type="nucleotide sequence ID" value="NZ_JAOQNR010000014.1"/>
</dbReference>
<dbReference type="Proteomes" id="UP000439113">
    <property type="component" value="Unassembled WGS sequence"/>
</dbReference>
<feature type="transmembrane region" description="Helical" evidence="7">
    <location>
        <begin position="346"/>
        <end position="366"/>
    </location>
</feature>
<dbReference type="AlphaFoldDB" id="A0A6N8DP74"/>
<feature type="transmembrane region" description="Helical" evidence="7">
    <location>
        <begin position="61"/>
        <end position="80"/>
    </location>
</feature>
<dbReference type="EMBL" id="WNKS01000013">
    <property type="protein sequence ID" value="MTV32118.1"/>
    <property type="molecule type" value="Genomic_DNA"/>
</dbReference>
<evidence type="ECO:0000256" key="6">
    <source>
        <dbReference type="ARBA" id="ARBA00023136"/>
    </source>
</evidence>
<keyword evidence="6 7" id="KW-0472">Membrane</keyword>
<feature type="transmembrane region" description="Helical" evidence="7">
    <location>
        <begin position="89"/>
        <end position="115"/>
    </location>
</feature>
<dbReference type="SUPFAM" id="SSF103473">
    <property type="entry name" value="MFS general substrate transporter"/>
    <property type="match status" value="1"/>
</dbReference>
<evidence type="ECO:0000313" key="9">
    <source>
        <dbReference type="EMBL" id="MTV32118.1"/>
    </source>
</evidence>
<evidence type="ECO:0000256" key="3">
    <source>
        <dbReference type="ARBA" id="ARBA00022475"/>
    </source>
</evidence>
<comment type="subcellular location">
    <subcellularLocation>
        <location evidence="1">Cell membrane</location>
        <topology evidence="1">Multi-pass membrane protein</topology>
    </subcellularLocation>
</comment>
<dbReference type="GO" id="GO:0005886">
    <property type="term" value="C:plasma membrane"/>
    <property type="evidence" value="ECO:0007669"/>
    <property type="project" value="UniProtKB-SubCell"/>
</dbReference>
<feature type="transmembrane region" description="Helical" evidence="7">
    <location>
        <begin position="493"/>
        <end position="515"/>
    </location>
</feature>
<evidence type="ECO:0000256" key="4">
    <source>
        <dbReference type="ARBA" id="ARBA00022692"/>
    </source>
</evidence>
<feature type="transmembrane region" description="Helical" evidence="7">
    <location>
        <begin position="313"/>
        <end position="334"/>
    </location>
</feature>
<accession>A0A6N8DP74</accession>
<evidence type="ECO:0000256" key="2">
    <source>
        <dbReference type="ARBA" id="ARBA00022448"/>
    </source>
</evidence>
<dbReference type="CDD" id="cd17503">
    <property type="entry name" value="MFS_LmrB_MDR_like"/>
    <property type="match status" value="1"/>
</dbReference>
<evidence type="ECO:0000256" key="7">
    <source>
        <dbReference type="SAM" id="Phobius"/>
    </source>
</evidence>
<name>A0A6N8DP74_RHOAC</name>
<protein>
    <submittedName>
        <fullName evidence="9">DHA2 family efflux MFS transporter permease subunit</fullName>
    </submittedName>
</protein>
<keyword evidence="3" id="KW-1003">Cell membrane</keyword>
<evidence type="ECO:0000259" key="8">
    <source>
        <dbReference type="PROSITE" id="PS50850"/>
    </source>
</evidence>
<feature type="transmembrane region" description="Helical" evidence="7">
    <location>
        <begin position="280"/>
        <end position="301"/>
    </location>
</feature>
<dbReference type="OrthoDB" id="9812221at2"/>
<feature type="domain" description="Major facilitator superfamily (MFS) profile" evidence="8">
    <location>
        <begin position="23"/>
        <end position="520"/>
    </location>
</feature>
<dbReference type="PANTHER" id="PTHR23501:SF174">
    <property type="entry name" value="MULTIDRUG EXPORT PROTEIN EMRB-RELATED"/>
    <property type="match status" value="1"/>
</dbReference>
<keyword evidence="2" id="KW-0813">Transport</keyword>
<gene>
    <name evidence="9" type="ORF">GJ654_14100</name>
</gene>
<keyword evidence="5 7" id="KW-1133">Transmembrane helix</keyword>
<keyword evidence="4 7" id="KW-0812">Transmembrane</keyword>
<evidence type="ECO:0000313" key="10">
    <source>
        <dbReference type="Proteomes" id="UP000439113"/>
    </source>
</evidence>
<dbReference type="PRINTS" id="PR01036">
    <property type="entry name" value="TCRTETB"/>
</dbReference>
<sequence>MSDAQAAPDADASWKPKHNPWLIAVGVTLATFMEVLDTTIVNVALPHIAGSLSASNDEATWALTSYLVANGIVLTISGWLGDILGRKRYFVICIIMFTVCSFMCGAATSLGQLILFRLLQGFFGGGMQPNQQSIILDTFPIAKRGAAFGVAAMATIVAPVLGPTLGGYITDTFDWRWIFYINVPIGIVAAIWVYVVVEDPPWVKARRNRGIDFVGLGLITLGLGCLEIFLDRGVDDDWFESGFIQLMAVLAALGILGAIAWLSFAKKPIVHLDVFKDRNYTVGCVMIAATGGLLYASVVMIPQMVQQYLGYNATWSGLILSPGGILMIVLIPIVGRVMKVVAARYLVALGFTIMGFAFLYSSHLAQNIDFQTLVGMRLFQTSALAFLFVPISTVAYMTLPRERNGDGVALFSMFRNVFGSVGIALSTASVTESAQAHQNFLSQYASPFHQPFNNLVATYEKALVAAGQTAQAAHEMALGQVLRTIRAQAAIMAYSDTFVYCAIVAFAVVPLTFLMTSRKSVGGPGGAH</sequence>
<feature type="transmembrane region" description="Helical" evidence="7">
    <location>
        <begin position="177"/>
        <end position="197"/>
    </location>
</feature>
<feature type="transmembrane region" description="Helical" evidence="7">
    <location>
        <begin position="378"/>
        <end position="399"/>
    </location>
</feature>
<evidence type="ECO:0000256" key="5">
    <source>
        <dbReference type="ARBA" id="ARBA00022989"/>
    </source>
</evidence>
<comment type="caution">
    <text evidence="9">The sequence shown here is derived from an EMBL/GenBank/DDBJ whole genome shotgun (WGS) entry which is preliminary data.</text>
</comment>
<dbReference type="InterPro" id="IPR004638">
    <property type="entry name" value="EmrB-like"/>
</dbReference>
<dbReference type="Gene3D" id="1.20.1720.10">
    <property type="entry name" value="Multidrug resistance protein D"/>
    <property type="match status" value="1"/>
</dbReference>
<feature type="transmembrane region" description="Helical" evidence="7">
    <location>
        <begin position="21"/>
        <end position="41"/>
    </location>
</feature>
<proteinExistence type="predicted"/>
<feature type="transmembrane region" description="Helical" evidence="7">
    <location>
        <begin position="242"/>
        <end position="264"/>
    </location>
</feature>
<feature type="transmembrane region" description="Helical" evidence="7">
    <location>
        <begin position="209"/>
        <end position="230"/>
    </location>
</feature>
<dbReference type="InterPro" id="IPR036259">
    <property type="entry name" value="MFS_trans_sf"/>
</dbReference>
<dbReference type="InterPro" id="IPR011701">
    <property type="entry name" value="MFS"/>
</dbReference>
<evidence type="ECO:0000256" key="1">
    <source>
        <dbReference type="ARBA" id="ARBA00004651"/>
    </source>
</evidence>
<dbReference type="InterPro" id="IPR020846">
    <property type="entry name" value="MFS_dom"/>
</dbReference>
<dbReference type="GO" id="GO:0022857">
    <property type="term" value="F:transmembrane transporter activity"/>
    <property type="evidence" value="ECO:0007669"/>
    <property type="project" value="InterPro"/>
</dbReference>
<dbReference type="Gene3D" id="1.20.1250.20">
    <property type="entry name" value="MFS general substrate transporter like domains"/>
    <property type="match status" value="1"/>
</dbReference>
<reference evidence="9 10" key="1">
    <citation type="submission" date="2019-11" db="EMBL/GenBank/DDBJ databases">
        <title>Whole-genome sequence of a Rhodoblastus acidophilus DSM 142.</title>
        <authorList>
            <person name="Kyndt J.A."/>
            <person name="Meyer T.E."/>
        </authorList>
    </citation>
    <scope>NUCLEOTIDE SEQUENCE [LARGE SCALE GENOMIC DNA]</scope>
    <source>
        <strain evidence="9 10">DSM 142</strain>
    </source>
</reference>
<organism evidence="9 10">
    <name type="scientific">Rhodoblastus acidophilus</name>
    <name type="common">Rhodopseudomonas acidophila</name>
    <dbReference type="NCBI Taxonomy" id="1074"/>
    <lineage>
        <taxon>Bacteria</taxon>
        <taxon>Pseudomonadati</taxon>
        <taxon>Pseudomonadota</taxon>
        <taxon>Alphaproteobacteria</taxon>
        <taxon>Hyphomicrobiales</taxon>
        <taxon>Rhodoblastaceae</taxon>
        <taxon>Rhodoblastus</taxon>
    </lineage>
</organism>
<dbReference type="PANTHER" id="PTHR23501">
    <property type="entry name" value="MAJOR FACILITATOR SUPERFAMILY"/>
    <property type="match status" value="1"/>
</dbReference>
<dbReference type="Pfam" id="PF07690">
    <property type="entry name" value="MFS_1"/>
    <property type="match status" value="1"/>
</dbReference>
<dbReference type="PROSITE" id="PS50850">
    <property type="entry name" value="MFS"/>
    <property type="match status" value="1"/>
</dbReference>
<dbReference type="NCBIfam" id="TIGR00711">
    <property type="entry name" value="efflux_EmrB"/>
    <property type="match status" value="1"/>
</dbReference>